<dbReference type="Gene3D" id="1.20.5.1000">
    <property type="entry name" value="arf6 gtpase in complex with a specific effector, jip4"/>
    <property type="match status" value="1"/>
</dbReference>
<protein>
    <submittedName>
        <fullName evidence="2">Uncharacterized protein</fullName>
    </submittedName>
</protein>
<gene>
    <name evidence="2" type="ORF">LTR24_004362</name>
</gene>
<sequence length="512" mass="57302">MVSKDMLQSANYDNATEIILQGEECRCSVSKFAFAEICPTLEEQVQPNKQAGGVSVTIARGSPTLLALIKAFILTKTYPDQAETDKGVSIAPEVILLCKTHLEIYLAAAQVALPSLRSLALTRFQQRLSQIIQANDKHRVVARIVELVTELTINHDEINGRVIACAAANHQMVKQNLQLVTVLEQKYGWMWRLALEANGFVAILRSEASVQLLTHGRIPAQNDDTQPHEVAAEHGLELCKARESEVEARHKLEEATKLAGDLRKQLEEARKCTAELDQNRDIAAAATKLLQEENLKLKAELADTNSKLADIQKRAATEENTESLKARIESLKDELKTSETMKWSVVIKDQGVIMALTAQVEDLQNQLQAEKVVSDQLEVRVKALGTRLGEVQQDFKTAKQQKGELTTKVSKLEAERTKAQSEAGKLSSAEKQALKEAGRLRWQRDEAENDVDRLRGERNHAEGERDELRQELQRTRSEYGQVKSWLRYCRLSQKCSIQVFGSPGRLEQNSGR</sequence>
<organism evidence="2 3">
    <name type="scientific">Lithohypha guttulata</name>
    <dbReference type="NCBI Taxonomy" id="1690604"/>
    <lineage>
        <taxon>Eukaryota</taxon>
        <taxon>Fungi</taxon>
        <taxon>Dikarya</taxon>
        <taxon>Ascomycota</taxon>
        <taxon>Pezizomycotina</taxon>
        <taxon>Eurotiomycetes</taxon>
        <taxon>Chaetothyriomycetidae</taxon>
        <taxon>Chaetothyriales</taxon>
        <taxon>Trichomeriaceae</taxon>
        <taxon>Lithohypha</taxon>
    </lineage>
</organism>
<reference evidence="2 3" key="1">
    <citation type="submission" date="2023-08" db="EMBL/GenBank/DDBJ databases">
        <title>Black Yeasts Isolated from many extreme environments.</title>
        <authorList>
            <person name="Coleine C."/>
            <person name="Stajich J.E."/>
            <person name="Selbmann L."/>
        </authorList>
    </citation>
    <scope>NUCLEOTIDE SEQUENCE [LARGE SCALE GENOMIC DNA]</scope>
    <source>
        <strain evidence="2 3">CCFEE 5885</strain>
    </source>
</reference>
<keyword evidence="3" id="KW-1185">Reference proteome</keyword>
<evidence type="ECO:0000313" key="2">
    <source>
        <dbReference type="EMBL" id="KAK5093374.1"/>
    </source>
</evidence>
<dbReference type="EMBL" id="JAVRRG010000044">
    <property type="protein sequence ID" value="KAK5093374.1"/>
    <property type="molecule type" value="Genomic_DNA"/>
</dbReference>
<accession>A0ABR0KDA4</accession>
<evidence type="ECO:0000256" key="1">
    <source>
        <dbReference type="SAM" id="MobiDB-lite"/>
    </source>
</evidence>
<name>A0ABR0KDA4_9EURO</name>
<dbReference type="Proteomes" id="UP001345013">
    <property type="component" value="Unassembled WGS sequence"/>
</dbReference>
<comment type="caution">
    <text evidence="2">The sequence shown here is derived from an EMBL/GenBank/DDBJ whole genome shotgun (WGS) entry which is preliminary data.</text>
</comment>
<evidence type="ECO:0000313" key="3">
    <source>
        <dbReference type="Proteomes" id="UP001345013"/>
    </source>
</evidence>
<proteinExistence type="predicted"/>
<feature type="region of interest" description="Disordered" evidence="1">
    <location>
        <begin position="448"/>
        <end position="476"/>
    </location>
</feature>